<reference evidence="1" key="1">
    <citation type="submission" date="2020-08" db="EMBL/GenBank/DDBJ databases">
        <title>Multicomponent nature underlies the extraordinary mechanical properties of spider dragline silk.</title>
        <authorList>
            <person name="Kono N."/>
            <person name="Nakamura H."/>
            <person name="Mori M."/>
            <person name="Yoshida Y."/>
            <person name="Ohtoshi R."/>
            <person name="Malay A.D."/>
            <person name="Moran D.A.P."/>
            <person name="Tomita M."/>
            <person name="Numata K."/>
            <person name="Arakawa K."/>
        </authorList>
    </citation>
    <scope>NUCLEOTIDE SEQUENCE</scope>
</reference>
<evidence type="ECO:0000313" key="2">
    <source>
        <dbReference type="Proteomes" id="UP000887159"/>
    </source>
</evidence>
<accession>A0A8X6RGI8</accession>
<dbReference type="Proteomes" id="UP000887159">
    <property type="component" value="Unassembled WGS sequence"/>
</dbReference>
<dbReference type="SUPFAM" id="SSF53098">
    <property type="entry name" value="Ribonuclease H-like"/>
    <property type="match status" value="1"/>
</dbReference>
<name>A0A8X6RGI8_TRICX</name>
<evidence type="ECO:0000313" key="1">
    <source>
        <dbReference type="EMBL" id="GFX92152.1"/>
    </source>
</evidence>
<organism evidence="1 2">
    <name type="scientific">Trichonephila clavipes</name>
    <name type="common">Golden silk orbweaver</name>
    <name type="synonym">Nephila clavipes</name>
    <dbReference type="NCBI Taxonomy" id="2585209"/>
    <lineage>
        <taxon>Eukaryota</taxon>
        <taxon>Metazoa</taxon>
        <taxon>Ecdysozoa</taxon>
        <taxon>Arthropoda</taxon>
        <taxon>Chelicerata</taxon>
        <taxon>Arachnida</taxon>
        <taxon>Araneae</taxon>
        <taxon>Araneomorphae</taxon>
        <taxon>Entelegynae</taxon>
        <taxon>Araneoidea</taxon>
        <taxon>Nephilidae</taxon>
        <taxon>Trichonephila</taxon>
    </lineage>
</organism>
<dbReference type="InterPro" id="IPR036397">
    <property type="entry name" value="RNaseH_sf"/>
</dbReference>
<proteinExistence type="predicted"/>
<dbReference type="AlphaFoldDB" id="A0A8X6RGI8"/>
<dbReference type="GO" id="GO:0003676">
    <property type="term" value="F:nucleic acid binding"/>
    <property type="evidence" value="ECO:0007669"/>
    <property type="project" value="InterPro"/>
</dbReference>
<protein>
    <submittedName>
        <fullName evidence="1">RNase H domain-containing protein</fullName>
    </submittedName>
</protein>
<keyword evidence="2" id="KW-1185">Reference proteome</keyword>
<dbReference type="InterPro" id="IPR012337">
    <property type="entry name" value="RNaseH-like_sf"/>
</dbReference>
<comment type="caution">
    <text evidence="1">The sequence shown here is derived from an EMBL/GenBank/DDBJ whole genome shotgun (WGS) entry which is preliminary data.</text>
</comment>
<dbReference type="EMBL" id="BMAU01021142">
    <property type="protein sequence ID" value="GFX92152.1"/>
    <property type="molecule type" value="Genomic_DNA"/>
</dbReference>
<dbReference type="Gene3D" id="3.30.420.10">
    <property type="entry name" value="Ribonuclease H-like superfamily/Ribonuclease H"/>
    <property type="match status" value="1"/>
</dbReference>
<gene>
    <name evidence="1" type="ORF">TNCV_1740721</name>
</gene>
<sequence>MFSAVLVICRQSEPLSSWTLPLPSLKHRCTQKLAFTKSTWTGGYWRDNYTSILEIPILTFIISRRVFDKWKHSTRLKRSSTLQLDSEIRKELNLDHSFLEFLQEPLIPKNPPKNTCFELELLRPCSKNEDPVTLRQKGLETIAILSQDNFAIAYTDGSSDRSLSNGGAGIILLLPDEGLVIFSDSKSAIEAIRNGETNLSCDIITLLEQLHNKRKSCILQWIPAHVNIEGHEDSPRQDKIICSMQTLPRSSTDANHILECPTVATKLLKMGMVPLRDSLRELLYNPDAPRIAEAVIKTFDGI</sequence>